<sequence length="89" mass="9623">MLHLQTLVTLPRRQLRVIVAKLAMTSSSGSSLTVNYTAAQPETTSYTGTQQQQTYVAAGDQQGRTPETNSARHPYRTKELPATTGSSLA</sequence>
<dbReference type="HOGENOM" id="CLU_180343_1_0_1"/>
<accession>A0A0E0RH20</accession>
<reference evidence="3" key="1">
    <citation type="submission" date="2013-06" db="EMBL/GenBank/DDBJ databases">
        <authorList>
            <person name="Zhao Q."/>
        </authorList>
    </citation>
    <scope>NUCLEOTIDE SEQUENCE</scope>
    <source>
        <strain evidence="3">cv. W1943</strain>
    </source>
</reference>
<protein>
    <submittedName>
        <fullName evidence="2">Uncharacterized protein</fullName>
    </submittedName>
</protein>
<reference evidence="2" key="2">
    <citation type="submission" date="2015-06" db="UniProtKB">
        <authorList>
            <consortium name="EnsemblPlants"/>
        </authorList>
    </citation>
    <scope>IDENTIFICATION</scope>
</reference>
<dbReference type="AlphaFoldDB" id="A0A0E0RH20"/>
<organism evidence="2 3">
    <name type="scientific">Oryza rufipogon</name>
    <name type="common">Brownbeard rice</name>
    <name type="synonym">Asian wild rice</name>
    <dbReference type="NCBI Taxonomy" id="4529"/>
    <lineage>
        <taxon>Eukaryota</taxon>
        <taxon>Viridiplantae</taxon>
        <taxon>Streptophyta</taxon>
        <taxon>Embryophyta</taxon>
        <taxon>Tracheophyta</taxon>
        <taxon>Spermatophyta</taxon>
        <taxon>Magnoliopsida</taxon>
        <taxon>Liliopsida</taxon>
        <taxon>Poales</taxon>
        <taxon>Poaceae</taxon>
        <taxon>BOP clade</taxon>
        <taxon>Oryzoideae</taxon>
        <taxon>Oryzeae</taxon>
        <taxon>Oryzinae</taxon>
        <taxon>Oryza</taxon>
    </lineage>
</organism>
<dbReference type="Gramene" id="ORUFI12G12440.1">
    <property type="protein sequence ID" value="ORUFI12G12440.1"/>
    <property type="gene ID" value="ORUFI12G12440"/>
</dbReference>
<dbReference type="EnsemblPlants" id="ORUFI12G12440.1">
    <property type="protein sequence ID" value="ORUFI12G12440.1"/>
    <property type="gene ID" value="ORUFI12G12440"/>
</dbReference>
<feature type="compositionally biased region" description="Low complexity" evidence="1">
    <location>
        <begin position="43"/>
        <end position="55"/>
    </location>
</feature>
<evidence type="ECO:0000313" key="2">
    <source>
        <dbReference type="EnsemblPlants" id="ORUFI12G12440.1"/>
    </source>
</evidence>
<feature type="region of interest" description="Disordered" evidence="1">
    <location>
        <begin position="41"/>
        <end position="89"/>
    </location>
</feature>
<feature type="compositionally biased region" description="Polar residues" evidence="1">
    <location>
        <begin position="62"/>
        <end position="71"/>
    </location>
</feature>
<evidence type="ECO:0000313" key="3">
    <source>
        <dbReference type="Proteomes" id="UP000008022"/>
    </source>
</evidence>
<evidence type="ECO:0000256" key="1">
    <source>
        <dbReference type="SAM" id="MobiDB-lite"/>
    </source>
</evidence>
<keyword evidence="3" id="KW-1185">Reference proteome</keyword>
<dbReference type="Proteomes" id="UP000008022">
    <property type="component" value="Unassembled WGS sequence"/>
</dbReference>
<name>A0A0E0RH20_ORYRU</name>
<proteinExistence type="predicted"/>